<accession>A0A200R8P6</accession>
<keyword evidence="3" id="KW-1185">Reference proteome</keyword>
<reference evidence="2 3" key="1">
    <citation type="journal article" date="2017" name="Mol. Plant">
        <title>The Genome of Medicinal Plant Macleaya cordata Provides New Insights into Benzylisoquinoline Alkaloids Metabolism.</title>
        <authorList>
            <person name="Liu X."/>
            <person name="Liu Y."/>
            <person name="Huang P."/>
            <person name="Ma Y."/>
            <person name="Qing Z."/>
            <person name="Tang Q."/>
            <person name="Cao H."/>
            <person name="Cheng P."/>
            <person name="Zheng Y."/>
            <person name="Yuan Z."/>
            <person name="Zhou Y."/>
            <person name="Liu J."/>
            <person name="Tang Z."/>
            <person name="Zhuo Y."/>
            <person name="Zhang Y."/>
            <person name="Yu L."/>
            <person name="Huang J."/>
            <person name="Yang P."/>
            <person name="Peng Q."/>
            <person name="Zhang J."/>
            <person name="Jiang W."/>
            <person name="Zhang Z."/>
            <person name="Lin K."/>
            <person name="Ro D.K."/>
            <person name="Chen X."/>
            <person name="Xiong X."/>
            <person name="Shang Y."/>
            <person name="Huang S."/>
            <person name="Zeng J."/>
        </authorList>
    </citation>
    <scope>NUCLEOTIDE SEQUENCE [LARGE SCALE GENOMIC DNA]</scope>
    <source>
        <strain evidence="3">cv. BLH2017</strain>
        <tissue evidence="2">Root</tissue>
    </source>
</reference>
<name>A0A200R8P6_MACCD</name>
<dbReference type="AlphaFoldDB" id="A0A200R8P6"/>
<dbReference type="EMBL" id="MVGT01000279">
    <property type="protein sequence ID" value="OVA19060.1"/>
    <property type="molecule type" value="Genomic_DNA"/>
</dbReference>
<evidence type="ECO:0000313" key="2">
    <source>
        <dbReference type="EMBL" id="OVA19060.1"/>
    </source>
</evidence>
<evidence type="ECO:0000256" key="1">
    <source>
        <dbReference type="SAM" id="MobiDB-lite"/>
    </source>
</evidence>
<dbReference type="Proteomes" id="UP000195402">
    <property type="component" value="Unassembled WGS sequence"/>
</dbReference>
<comment type="caution">
    <text evidence="2">The sequence shown here is derived from an EMBL/GenBank/DDBJ whole genome shotgun (WGS) entry which is preliminary data.</text>
</comment>
<feature type="compositionally biased region" description="Acidic residues" evidence="1">
    <location>
        <begin position="87"/>
        <end position="96"/>
    </location>
</feature>
<proteinExistence type="predicted"/>
<evidence type="ECO:0000313" key="3">
    <source>
        <dbReference type="Proteomes" id="UP000195402"/>
    </source>
</evidence>
<gene>
    <name evidence="2" type="ORF">BVC80_7257g5</name>
</gene>
<dbReference type="InParanoid" id="A0A200R8P6"/>
<protein>
    <submittedName>
        <fullName evidence="2">Uncharacterized protein</fullName>
    </submittedName>
</protein>
<organism evidence="2 3">
    <name type="scientific">Macleaya cordata</name>
    <name type="common">Five-seeded plume-poppy</name>
    <name type="synonym">Bocconia cordata</name>
    <dbReference type="NCBI Taxonomy" id="56857"/>
    <lineage>
        <taxon>Eukaryota</taxon>
        <taxon>Viridiplantae</taxon>
        <taxon>Streptophyta</taxon>
        <taxon>Embryophyta</taxon>
        <taxon>Tracheophyta</taxon>
        <taxon>Spermatophyta</taxon>
        <taxon>Magnoliopsida</taxon>
        <taxon>Ranunculales</taxon>
        <taxon>Papaveraceae</taxon>
        <taxon>Papaveroideae</taxon>
        <taxon>Macleaya</taxon>
    </lineage>
</organism>
<feature type="region of interest" description="Disordered" evidence="1">
    <location>
        <begin position="87"/>
        <end position="106"/>
    </location>
</feature>
<sequence length="174" mass="19695">MTAHEAPFGLRYQPTEADQIRAFQEKRWKAILTKKGFIREVTGLNLNHQPSLNGHFIRKGDSHPYTAFRELVIRRGVPALVVTSDLEKDEEEDEGIYEGKTSSEEEEEVVQVSQDTCTSLAYMVHEKVIFNPAKLIQSIQGHDLIFSTYYVENNHPAGIDAGESLSSAQKKVFE</sequence>